<dbReference type="AlphaFoldDB" id="A6GAG4"/>
<dbReference type="STRING" id="391625.PPSIR1_30756"/>
<sequence length="320" mass="33706">MSISPRSPRVTVLSLLALAAAGLVTACDPGPIHSGEQEAGALEYEGELIDAPDPDLEPTDQSCDQLEYGMAAPCLDGESIAFCQFDWANDDLEFNFGECMPAAEVECVPGDTREIDDWCGTLISSCVLVDSGPFWTQTSCEDEGGDTPLVLRFDDAPITMIAAESTPAASFDIAMADDHSSCISTDWPSADTPWLAVDLDGNGSIDGGHELFGSGTVLRSGARASDGFLALAEFDGNGDGLVDGRDPRFGELLVWRDLDADRRSTPAELEPLSAAGVDALSVRHVDAPTCDERGNCAVERSSFGHAGGVGELVDLHLSCQ</sequence>
<dbReference type="Proteomes" id="UP000005801">
    <property type="component" value="Unassembled WGS sequence"/>
</dbReference>
<keyword evidence="3" id="KW-1185">Reference proteome</keyword>
<accession>A6GAG4</accession>
<organism evidence="2 3">
    <name type="scientific">Plesiocystis pacifica SIR-1</name>
    <dbReference type="NCBI Taxonomy" id="391625"/>
    <lineage>
        <taxon>Bacteria</taxon>
        <taxon>Pseudomonadati</taxon>
        <taxon>Myxococcota</taxon>
        <taxon>Polyangia</taxon>
        <taxon>Nannocystales</taxon>
        <taxon>Nannocystaceae</taxon>
        <taxon>Plesiocystis</taxon>
    </lineage>
</organism>
<gene>
    <name evidence="2" type="ORF">PPSIR1_30756</name>
</gene>
<dbReference type="PANTHER" id="PTHR39431">
    <property type="entry name" value="FRPA/C-RELATED PROTEIN"/>
    <property type="match status" value="1"/>
</dbReference>
<evidence type="ECO:0000313" key="2">
    <source>
        <dbReference type="EMBL" id="EDM77152.1"/>
    </source>
</evidence>
<evidence type="ECO:0000313" key="3">
    <source>
        <dbReference type="Proteomes" id="UP000005801"/>
    </source>
</evidence>
<protein>
    <submittedName>
        <fullName evidence="2">RTX toxins and related Ca2+-binding protein</fullName>
    </submittedName>
</protein>
<keyword evidence="1" id="KW-0732">Signal</keyword>
<feature type="chain" id="PRO_5002697590" evidence="1">
    <location>
        <begin position="27"/>
        <end position="320"/>
    </location>
</feature>
<reference evidence="2 3" key="1">
    <citation type="submission" date="2007-06" db="EMBL/GenBank/DDBJ databases">
        <authorList>
            <person name="Shimkets L."/>
            <person name="Ferriera S."/>
            <person name="Johnson J."/>
            <person name="Kravitz S."/>
            <person name="Beeson K."/>
            <person name="Sutton G."/>
            <person name="Rogers Y.-H."/>
            <person name="Friedman R."/>
            <person name="Frazier M."/>
            <person name="Venter J.C."/>
        </authorList>
    </citation>
    <scope>NUCLEOTIDE SEQUENCE [LARGE SCALE GENOMIC DNA]</scope>
    <source>
        <strain evidence="2 3">SIR-1</strain>
    </source>
</reference>
<dbReference type="RefSeq" id="WP_006973706.1">
    <property type="nucleotide sequence ID" value="NZ_ABCS01000051.1"/>
</dbReference>
<dbReference type="eggNOG" id="COG2931">
    <property type="taxonomic scope" value="Bacteria"/>
</dbReference>
<proteinExistence type="predicted"/>
<dbReference type="OrthoDB" id="5499408at2"/>
<dbReference type="PANTHER" id="PTHR39431:SF1">
    <property type="entry name" value="FRPA_C-RELATED PROTEIN"/>
    <property type="match status" value="1"/>
</dbReference>
<dbReference type="PROSITE" id="PS51257">
    <property type="entry name" value="PROKAR_LIPOPROTEIN"/>
    <property type="match status" value="1"/>
</dbReference>
<comment type="caution">
    <text evidence="2">The sequence shown here is derived from an EMBL/GenBank/DDBJ whole genome shotgun (WGS) entry which is preliminary data.</text>
</comment>
<evidence type="ECO:0000256" key="1">
    <source>
        <dbReference type="SAM" id="SignalP"/>
    </source>
</evidence>
<dbReference type="EMBL" id="ABCS01000051">
    <property type="protein sequence ID" value="EDM77152.1"/>
    <property type="molecule type" value="Genomic_DNA"/>
</dbReference>
<feature type="signal peptide" evidence="1">
    <location>
        <begin position="1"/>
        <end position="26"/>
    </location>
</feature>
<name>A6GAG4_9BACT</name>